<dbReference type="InterPro" id="IPR003959">
    <property type="entry name" value="ATPase_AAA_core"/>
</dbReference>
<dbReference type="FunFam" id="1.20.272.10:FF:000001">
    <property type="entry name" value="Putative AAA family ATPase"/>
    <property type="match status" value="1"/>
</dbReference>
<dbReference type="Pfam" id="PF16193">
    <property type="entry name" value="AAA_assoc_2"/>
    <property type="match status" value="1"/>
</dbReference>
<sequence>MDLFDHHRETQIDAEAPLAARLRPRTLDEFIGQDAVVGPGRLLRRAIQADQLSSLIFFGPPGTGKTTLARIIANTTSAQFIALNAVLAGVKDIREAIAQAQNLRGQFGRRTILFIDEVHRFNKAQQDALLPWVENGTVILIGATTENPFFEVNKALVSRSRVFQLKSLERDDLYRVVAQALGDRERGYGDHSVQIDEDAIAHLVNVANGDARALLNALELAVETTTPASDGSIHITLAVAEESIQQRAVLYDKEGDAHFDTISAFIKSLRGSDPDAALYWLARMIYAGEDPRYIFRRLIILASEDIGLADPQAVAIAMSCAEAFDRVGMPEGRYPLAQATLYLATAPKSNSAMAFFDALSAVEREQQRDVPNPLRDPNRDKEGFGHGKGYLYPHSYREHWVAQQYLPSGLQGQVFYQPSNQGYERSIQQQVVRRREAQLAAMVEGTSTPTTEALTYSPNDPVRDRWLQRTISQTGERLGQVRDRLFDALEPQRHHTILDLNARSGLLTWEAVRQVPEGGVYSRAVTAQDLAALTEQASFLPELSRPIIFQAELRTLSAQLRQMAPGIQFDRIIGRNVFGTIAPTSELIAAIVAGLHPSGRFALAETLPRDSQRLWQLVAADKLPESLHEHWQQAEEHLYTDDTEPRFAWTAEKLVQQLEAAGMTVSWTQETVQSDLLISEQLCDRWFDLRNPTSYGTKLAATLNAEELPAIESALRRQVQNQTVSWQSTQLLLTGHPTH</sequence>
<dbReference type="NCBIfam" id="NF009881">
    <property type="entry name" value="PRK13341.1-2"/>
    <property type="match status" value="1"/>
</dbReference>
<dbReference type="SUPFAM" id="SSF53335">
    <property type="entry name" value="S-adenosyl-L-methionine-dependent methyltransferases"/>
    <property type="match status" value="1"/>
</dbReference>
<evidence type="ECO:0000256" key="1">
    <source>
        <dbReference type="ARBA" id="ARBA00002393"/>
    </source>
</evidence>
<dbReference type="NCBIfam" id="NF009883">
    <property type="entry name" value="PRK13341.1-4"/>
    <property type="match status" value="1"/>
</dbReference>
<evidence type="ECO:0000256" key="5">
    <source>
        <dbReference type="ARBA" id="ARBA00022741"/>
    </source>
</evidence>
<comment type="caution">
    <text evidence="9">The sequence shown here is derived from an EMBL/GenBank/DDBJ whole genome shotgun (WGS) entry which is preliminary data.</text>
</comment>
<protein>
    <recommendedName>
        <fullName evidence="3">Replication-associated recombination protein A</fullName>
    </recommendedName>
</protein>
<dbReference type="FunFam" id="3.40.50.300:FF:000137">
    <property type="entry name" value="Replication-associated recombination protein A"/>
    <property type="match status" value="1"/>
</dbReference>
<evidence type="ECO:0000256" key="6">
    <source>
        <dbReference type="ARBA" id="ARBA00022840"/>
    </source>
</evidence>
<dbReference type="GO" id="GO:0017116">
    <property type="term" value="F:single-stranded DNA helicase activity"/>
    <property type="evidence" value="ECO:0007669"/>
    <property type="project" value="TreeGrafter"/>
</dbReference>
<comment type="similarity">
    <text evidence="2">Belongs to the AAA ATPase family. RarA/MGS1/WRNIP1 subfamily.</text>
</comment>
<dbReference type="AlphaFoldDB" id="A0A0C1YDT1"/>
<dbReference type="SUPFAM" id="SSF48019">
    <property type="entry name" value="post-AAA+ oligomerization domain-like"/>
    <property type="match status" value="1"/>
</dbReference>
<evidence type="ECO:0000256" key="4">
    <source>
        <dbReference type="ARBA" id="ARBA00022705"/>
    </source>
</evidence>
<evidence type="ECO:0000256" key="2">
    <source>
        <dbReference type="ARBA" id="ARBA00008959"/>
    </source>
</evidence>
<dbReference type="GO" id="GO:0003677">
    <property type="term" value="F:DNA binding"/>
    <property type="evidence" value="ECO:0007669"/>
    <property type="project" value="InterPro"/>
</dbReference>
<comment type="function">
    <text evidence="1">DNA-dependent ATPase that plays important roles in cellular responses to stalled DNA replication processes.</text>
</comment>
<dbReference type="InterPro" id="IPR003593">
    <property type="entry name" value="AAA+_ATPase"/>
</dbReference>
<dbReference type="Gene3D" id="3.40.50.150">
    <property type="entry name" value="Vaccinia Virus protein VP39"/>
    <property type="match status" value="1"/>
</dbReference>
<feature type="region of interest" description="Disordered" evidence="7">
    <location>
        <begin position="366"/>
        <end position="385"/>
    </location>
</feature>
<keyword evidence="6" id="KW-0067">ATP-binding</keyword>
<reference evidence="9" key="3">
    <citation type="submission" date="2020-02" db="EMBL/GenBank/DDBJ databases">
        <authorList>
            <person name="Sarangi A.N."/>
            <person name="Ghosh S."/>
            <person name="Mukherjee M."/>
            <person name="Tripathy S."/>
        </authorList>
    </citation>
    <scope>NUCLEOTIDE SEQUENCE</scope>
    <source>
        <strain evidence="9">BDU141951</strain>
    </source>
</reference>
<dbReference type="SUPFAM" id="SSF52540">
    <property type="entry name" value="P-loop containing nucleoside triphosphate hydrolases"/>
    <property type="match status" value="1"/>
</dbReference>
<evidence type="ECO:0000256" key="7">
    <source>
        <dbReference type="SAM" id="MobiDB-lite"/>
    </source>
</evidence>
<dbReference type="CDD" id="cd18139">
    <property type="entry name" value="HLD_clamp_RarA"/>
    <property type="match status" value="1"/>
</dbReference>
<dbReference type="GO" id="GO:0008047">
    <property type="term" value="F:enzyme activator activity"/>
    <property type="evidence" value="ECO:0007669"/>
    <property type="project" value="TreeGrafter"/>
</dbReference>
<keyword evidence="4" id="KW-0235">DNA replication</keyword>
<dbReference type="GO" id="GO:0005524">
    <property type="term" value="F:ATP binding"/>
    <property type="evidence" value="ECO:0007669"/>
    <property type="project" value="UniProtKB-KW"/>
</dbReference>
<gene>
    <name evidence="9" type="ORF">QQ91_005715</name>
</gene>
<organism evidence="9">
    <name type="scientific">Lyngbya confervoides BDU141951</name>
    <dbReference type="NCBI Taxonomy" id="1574623"/>
    <lineage>
        <taxon>Bacteria</taxon>
        <taxon>Bacillati</taxon>
        <taxon>Cyanobacteriota</taxon>
        <taxon>Cyanophyceae</taxon>
        <taxon>Oscillatoriophycideae</taxon>
        <taxon>Oscillatoriales</taxon>
        <taxon>Microcoleaceae</taxon>
        <taxon>Lyngbya</taxon>
    </lineage>
</organism>
<evidence type="ECO:0000256" key="3">
    <source>
        <dbReference type="ARBA" id="ARBA00020776"/>
    </source>
</evidence>
<dbReference type="InterPro" id="IPR021886">
    <property type="entry name" value="MgsA_C"/>
</dbReference>
<keyword evidence="5" id="KW-0547">Nucleotide-binding</keyword>
<dbReference type="InterPro" id="IPR032423">
    <property type="entry name" value="AAA_assoc_2"/>
</dbReference>
<dbReference type="Pfam" id="PF00004">
    <property type="entry name" value="AAA"/>
    <property type="match status" value="1"/>
</dbReference>
<dbReference type="InterPro" id="IPR008921">
    <property type="entry name" value="DNA_pol3_clamp-load_cplx_C"/>
</dbReference>
<dbReference type="PANTHER" id="PTHR13779">
    <property type="entry name" value="WERNER HELICASE-INTERACTING PROTEIN 1 FAMILY MEMBER"/>
    <property type="match status" value="1"/>
</dbReference>
<name>A0A0C1YDT1_9CYAN</name>
<dbReference type="Gene3D" id="3.40.50.300">
    <property type="entry name" value="P-loop containing nucleotide triphosphate hydrolases"/>
    <property type="match status" value="1"/>
</dbReference>
<dbReference type="GO" id="GO:0016887">
    <property type="term" value="F:ATP hydrolysis activity"/>
    <property type="evidence" value="ECO:0007669"/>
    <property type="project" value="InterPro"/>
</dbReference>
<dbReference type="Gene3D" id="1.10.8.60">
    <property type="match status" value="1"/>
</dbReference>
<reference evidence="9" key="1">
    <citation type="submission" date="2014-11" db="EMBL/GenBank/DDBJ databases">
        <authorList>
            <person name="Malar M.C."/>
            <person name="Sen D."/>
            <person name="Tripathy S."/>
        </authorList>
    </citation>
    <scope>NUCLEOTIDE SEQUENCE</scope>
    <source>
        <strain evidence="9">BDU141951</strain>
    </source>
</reference>
<dbReference type="Gene3D" id="1.10.3710.10">
    <property type="entry name" value="DNA polymerase III clamp loader subunits, C-terminal domain"/>
    <property type="match status" value="1"/>
</dbReference>
<evidence type="ECO:0000259" key="8">
    <source>
        <dbReference type="SMART" id="SM00382"/>
    </source>
</evidence>
<dbReference type="GO" id="GO:0000731">
    <property type="term" value="P:DNA synthesis involved in DNA repair"/>
    <property type="evidence" value="ECO:0007669"/>
    <property type="project" value="TreeGrafter"/>
</dbReference>
<proteinExistence type="inferred from homology"/>
<dbReference type="FunFam" id="1.10.8.60:FF:000029">
    <property type="entry name" value="Replication-associated recombination protein A"/>
    <property type="match status" value="1"/>
</dbReference>
<dbReference type="EMBL" id="JTHE02000003">
    <property type="protein sequence ID" value="NEV66606.1"/>
    <property type="molecule type" value="Genomic_DNA"/>
</dbReference>
<dbReference type="Gene3D" id="1.20.272.10">
    <property type="match status" value="1"/>
</dbReference>
<dbReference type="Pfam" id="PF12002">
    <property type="entry name" value="MgsA_C"/>
    <property type="match status" value="1"/>
</dbReference>
<dbReference type="GO" id="GO:0006261">
    <property type="term" value="P:DNA-templated DNA replication"/>
    <property type="evidence" value="ECO:0007669"/>
    <property type="project" value="TreeGrafter"/>
</dbReference>
<dbReference type="InterPro" id="IPR027417">
    <property type="entry name" value="P-loop_NTPase"/>
</dbReference>
<feature type="domain" description="AAA+ ATPase" evidence="8">
    <location>
        <begin position="51"/>
        <end position="172"/>
    </location>
</feature>
<dbReference type="PANTHER" id="PTHR13779:SF7">
    <property type="entry name" value="ATPASE WRNIP1"/>
    <property type="match status" value="1"/>
</dbReference>
<dbReference type="InterPro" id="IPR051314">
    <property type="entry name" value="AAA_ATPase_RarA/MGS1/WRNIP1"/>
</dbReference>
<accession>A0A0C1YDT1</accession>
<dbReference type="InterPro" id="IPR029063">
    <property type="entry name" value="SAM-dependent_MTases_sf"/>
</dbReference>
<reference evidence="9" key="2">
    <citation type="journal article" date="2015" name="Genome Announc.">
        <title>Draft Genome Sequence of Filamentous Marine Cyanobacterium Lyngbya confervoides Strain BDU141951.</title>
        <authorList>
            <person name="Chandrababunaidu M.M."/>
            <person name="Sen D."/>
            <person name="Tripathy S."/>
        </authorList>
    </citation>
    <scope>NUCLEOTIDE SEQUENCE</scope>
    <source>
        <strain evidence="9">BDU141951</strain>
    </source>
</reference>
<feature type="compositionally biased region" description="Basic and acidic residues" evidence="7">
    <location>
        <begin position="376"/>
        <end position="385"/>
    </location>
</feature>
<dbReference type="CDD" id="cd00009">
    <property type="entry name" value="AAA"/>
    <property type="match status" value="1"/>
</dbReference>
<dbReference type="SMART" id="SM00382">
    <property type="entry name" value="AAA"/>
    <property type="match status" value="1"/>
</dbReference>
<evidence type="ECO:0000313" key="9">
    <source>
        <dbReference type="EMBL" id="NEV66606.1"/>
    </source>
</evidence>